<dbReference type="Gene3D" id="3.40.50.1820">
    <property type="entry name" value="alpha/beta hydrolase"/>
    <property type="match status" value="1"/>
</dbReference>
<proteinExistence type="predicted"/>
<organism evidence="1 2">
    <name type="scientific">Albidovulum salinarum</name>
    <dbReference type="NCBI Taxonomy" id="2984153"/>
    <lineage>
        <taxon>Bacteria</taxon>
        <taxon>Pseudomonadati</taxon>
        <taxon>Pseudomonadota</taxon>
        <taxon>Alphaproteobacteria</taxon>
        <taxon>Rhodobacterales</taxon>
        <taxon>Paracoccaceae</taxon>
        <taxon>Albidovulum</taxon>
    </lineage>
</organism>
<evidence type="ECO:0000313" key="2">
    <source>
        <dbReference type="Proteomes" id="UP001209535"/>
    </source>
</evidence>
<dbReference type="SUPFAM" id="SSF53474">
    <property type="entry name" value="alpha/beta-Hydrolases"/>
    <property type="match status" value="1"/>
</dbReference>
<evidence type="ECO:0000313" key="1">
    <source>
        <dbReference type="EMBL" id="MCU9848007.1"/>
    </source>
</evidence>
<gene>
    <name evidence="1" type="ORF">OEZ60_08310</name>
</gene>
<comment type="caution">
    <text evidence="1">The sequence shown here is derived from an EMBL/GenBank/DDBJ whole genome shotgun (WGS) entry which is preliminary data.</text>
</comment>
<keyword evidence="2" id="KW-1185">Reference proteome</keyword>
<evidence type="ECO:0008006" key="3">
    <source>
        <dbReference type="Google" id="ProtNLM"/>
    </source>
</evidence>
<dbReference type="Proteomes" id="UP001209535">
    <property type="component" value="Unassembled WGS sequence"/>
</dbReference>
<accession>A0ABT2X235</accession>
<dbReference type="RefSeq" id="WP_263334972.1">
    <property type="nucleotide sequence ID" value="NZ_JAOVQO010000006.1"/>
</dbReference>
<sequence>MRLEPLLDEPLFFIDHLGGEGGDLVIAFSLIGHDPARRPSPEFVATAIGRGTGASPRRALFVMDESRSWGNDPGFAPVLRRALDRVAARAPVTQIATTGQSMGAFSALVAARTLPVDVVVAFSPQWSVMPGVVPGEDRWARWTARLSRIDWPTAPLPAAGGDRTCLFHGAVDDLPHARHFPCQTGTDQLLFPGLGHFDLVPHLKVRGVLSGVMEAALAGDRQRILRQRFVDAQDRRDLG</sequence>
<reference evidence="1 2" key="1">
    <citation type="submission" date="2022-10" db="EMBL/GenBank/DDBJ databases">
        <title>Defluviimonas sp. nov., isolated from ocean surface sediments.</title>
        <authorList>
            <person name="He W."/>
            <person name="Wang L."/>
            <person name="Zhang D.-F."/>
        </authorList>
    </citation>
    <scope>NUCLEOTIDE SEQUENCE [LARGE SCALE GENOMIC DNA]</scope>
    <source>
        <strain evidence="1 2">WL0024</strain>
    </source>
</reference>
<name>A0ABT2X235_9RHOB</name>
<protein>
    <recommendedName>
        <fullName evidence="3">Alpha/beta hydrolase</fullName>
    </recommendedName>
</protein>
<dbReference type="InterPro" id="IPR029058">
    <property type="entry name" value="AB_hydrolase_fold"/>
</dbReference>
<dbReference type="EMBL" id="JAOVQO010000006">
    <property type="protein sequence ID" value="MCU9848007.1"/>
    <property type="molecule type" value="Genomic_DNA"/>
</dbReference>